<organism evidence="3 4">
    <name type="scientific">Rhodopirellula halodulae</name>
    <dbReference type="NCBI Taxonomy" id="2894198"/>
    <lineage>
        <taxon>Bacteria</taxon>
        <taxon>Pseudomonadati</taxon>
        <taxon>Planctomycetota</taxon>
        <taxon>Planctomycetia</taxon>
        <taxon>Pirellulales</taxon>
        <taxon>Pirellulaceae</taxon>
        <taxon>Rhodopirellula</taxon>
    </lineage>
</organism>
<name>A0ABS8NBE0_9BACT</name>
<evidence type="ECO:0000259" key="2">
    <source>
        <dbReference type="Pfam" id="PF00534"/>
    </source>
</evidence>
<feature type="compositionally biased region" description="Polar residues" evidence="1">
    <location>
        <begin position="164"/>
        <end position="178"/>
    </location>
</feature>
<feature type="domain" description="Glycosyl transferase family 1" evidence="2">
    <location>
        <begin position="117"/>
        <end position="311"/>
    </location>
</feature>
<dbReference type="CDD" id="cd03801">
    <property type="entry name" value="GT4_PimA-like"/>
    <property type="match status" value="1"/>
</dbReference>
<evidence type="ECO:0000256" key="1">
    <source>
        <dbReference type="SAM" id="MobiDB-lite"/>
    </source>
</evidence>
<protein>
    <submittedName>
        <fullName evidence="3">Glycosyltransferase family 4 protein</fullName>
    </submittedName>
</protein>
<evidence type="ECO:0000313" key="3">
    <source>
        <dbReference type="EMBL" id="MCC9640870.1"/>
    </source>
</evidence>
<sequence>MKQIYDRLDRVLHSLSVDAAAINGWSDNGALATLRWCGKHGVPAIVMSESNRVDFNRRPLREFIKRCLVGNSASGLVGGSLARDYLHHLGMPVERIFDGYDAIDNDHFAPPRDVSREVIRRELGFPRSYFLASNRFIEKKNLPRLVEAYASYRQGGRKVIRPQATGSERLSTSSQARQVTVGEPDSGPWDLVLLGDGPEKESIVRQVQRLGLTDAVHFPGFRQYDELPTYYWGAGAFVHASTTEQWGLVINEAMAAGLPVIASSRCGSTTDLVIDSKTGFVFDPTDIQRLTDRMIRVAGDESIRTQMSVAASRHIANWGPQRFASGMKQAVDVALNHPSPARWIDRLILSMACR</sequence>
<evidence type="ECO:0000313" key="4">
    <source>
        <dbReference type="Proteomes" id="UP001430306"/>
    </source>
</evidence>
<dbReference type="PANTHER" id="PTHR12526">
    <property type="entry name" value="GLYCOSYLTRANSFERASE"/>
    <property type="match status" value="1"/>
</dbReference>
<accession>A0ABS8NBE0</accession>
<dbReference type="InterPro" id="IPR001296">
    <property type="entry name" value="Glyco_trans_1"/>
</dbReference>
<keyword evidence="4" id="KW-1185">Reference proteome</keyword>
<reference evidence="3" key="1">
    <citation type="submission" date="2021-11" db="EMBL/GenBank/DDBJ databases">
        <title>Genome sequence.</title>
        <authorList>
            <person name="Sun Q."/>
        </authorList>
    </citation>
    <scope>NUCLEOTIDE SEQUENCE</scope>
    <source>
        <strain evidence="3">JC740</strain>
    </source>
</reference>
<dbReference type="Proteomes" id="UP001430306">
    <property type="component" value="Unassembled WGS sequence"/>
</dbReference>
<dbReference type="Gene3D" id="3.40.50.2000">
    <property type="entry name" value="Glycogen Phosphorylase B"/>
    <property type="match status" value="3"/>
</dbReference>
<gene>
    <name evidence="3" type="ORF">LOC71_01185</name>
</gene>
<dbReference type="Pfam" id="PF00534">
    <property type="entry name" value="Glycos_transf_1"/>
    <property type="match status" value="1"/>
</dbReference>
<feature type="region of interest" description="Disordered" evidence="1">
    <location>
        <begin position="161"/>
        <end position="184"/>
    </location>
</feature>
<dbReference type="EMBL" id="JAJKFW010000003">
    <property type="protein sequence ID" value="MCC9640870.1"/>
    <property type="molecule type" value="Genomic_DNA"/>
</dbReference>
<dbReference type="RefSeq" id="WP_230270595.1">
    <property type="nucleotide sequence ID" value="NZ_JAJKFW010000003.1"/>
</dbReference>
<dbReference type="SUPFAM" id="SSF53756">
    <property type="entry name" value="UDP-Glycosyltransferase/glycogen phosphorylase"/>
    <property type="match status" value="1"/>
</dbReference>
<comment type="caution">
    <text evidence="3">The sequence shown here is derived from an EMBL/GenBank/DDBJ whole genome shotgun (WGS) entry which is preliminary data.</text>
</comment>
<proteinExistence type="predicted"/>